<gene>
    <name evidence="11" type="ORF">S06H3_27324</name>
</gene>
<organism evidence="11">
    <name type="scientific">marine sediment metagenome</name>
    <dbReference type="NCBI Taxonomy" id="412755"/>
    <lineage>
        <taxon>unclassified sequences</taxon>
        <taxon>metagenomes</taxon>
        <taxon>ecological metagenomes</taxon>
    </lineage>
</organism>
<dbReference type="PANTHER" id="PTHR22749:SF6">
    <property type="entry name" value="RIBOFLAVIN KINASE"/>
    <property type="match status" value="1"/>
</dbReference>
<dbReference type="GO" id="GO:0009231">
    <property type="term" value="P:riboflavin biosynthetic process"/>
    <property type="evidence" value="ECO:0007669"/>
    <property type="project" value="InterPro"/>
</dbReference>
<evidence type="ECO:0000256" key="5">
    <source>
        <dbReference type="ARBA" id="ARBA00022679"/>
    </source>
</evidence>
<evidence type="ECO:0000256" key="1">
    <source>
        <dbReference type="ARBA" id="ARBA00004726"/>
    </source>
</evidence>
<dbReference type="GO" id="GO:0008531">
    <property type="term" value="F:riboflavin kinase activity"/>
    <property type="evidence" value="ECO:0007669"/>
    <property type="project" value="InterPro"/>
</dbReference>
<accession>X1NNI3</accession>
<dbReference type="GO" id="GO:0005524">
    <property type="term" value="F:ATP binding"/>
    <property type="evidence" value="ECO:0007669"/>
    <property type="project" value="UniProtKB-KW"/>
</dbReference>
<dbReference type="PANTHER" id="PTHR22749">
    <property type="entry name" value="RIBOFLAVIN KINASE/FMN ADENYLYLTRANSFERASE"/>
    <property type="match status" value="1"/>
</dbReference>
<keyword evidence="9" id="KW-0067">ATP-binding</keyword>
<name>X1NNI3_9ZZZZ</name>
<sequence>LSPETFIDEFLVKSVQPDVVVEGEDFNFGYGRSGNVQILKELGERFSFEIVIVPGKDIKLTDEQNARVSSTLIRHLLHKSKIADAAQALGRYYRLSGQTTLGKGKGRKLGFPTANIDPVNQIIPAEGVYAGFVEITDTEEQLCESKNKLPAAFSIGRAKTFISDHPLMVEAHILGQDPGDLYGKYLAMDFVEFIRHQQKFSSPQQLSTQIAKDCQYAKEILTKERI</sequence>
<dbReference type="InterPro" id="IPR023465">
    <property type="entry name" value="Riboflavin_kinase_dom_sf"/>
</dbReference>
<dbReference type="InterPro" id="IPR023468">
    <property type="entry name" value="Riboflavin_kinase"/>
</dbReference>
<dbReference type="Pfam" id="PF06574">
    <property type="entry name" value="FAD_syn"/>
    <property type="match status" value="1"/>
</dbReference>
<dbReference type="SMART" id="SM00904">
    <property type="entry name" value="Flavokinase"/>
    <property type="match status" value="1"/>
</dbReference>
<comment type="similarity">
    <text evidence="2">Belongs to the RibF family.</text>
</comment>
<comment type="caution">
    <text evidence="11">The sequence shown here is derived from an EMBL/GenBank/DDBJ whole genome shotgun (WGS) entry which is preliminary data.</text>
</comment>
<keyword evidence="8" id="KW-0274">FAD</keyword>
<evidence type="ECO:0000256" key="4">
    <source>
        <dbReference type="ARBA" id="ARBA00022643"/>
    </source>
</evidence>
<dbReference type="InterPro" id="IPR014729">
    <property type="entry name" value="Rossmann-like_a/b/a_fold"/>
</dbReference>
<dbReference type="Gene3D" id="2.40.30.30">
    <property type="entry name" value="Riboflavin kinase-like"/>
    <property type="match status" value="1"/>
</dbReference>
<keyword evidence="3" id="KW-0285">Flavoprotein</keyword>
<dbReference type="EMBL" id="BARV01015844">
    <property type="protein sequence ID" value="GAI20234.1"/>
    <property type="molecule type" value="Genomic_DNA"/>
</dbReference>
<evidence type="ECO:0000313" key="11">
    <source>
        <dbReference type="EMBL" id="GAI20234.1"/>
    </source>
</evidence>
<dbReference type="InterPro" id="IPR015865">
    <property type="entry name" value="Riboflavin_kinase_bac/euk"/>
</dbReference>
<dbReference type="Pfam" id="PF01687">
    <property type="entry name" value="Flavokinase"/>
    <property type="match status" value="1"/>
</dbReference>
<evidence type="ECO:0000256" key="2">
    <source>
        <dbReference type="ARBA" id="ARBA00010214"/>
    </source>
</evidence>
<dbReference type="SUPFAM" id="SSF82114">
    <property type="entry name" value="Riboflavin kinase-like"/>
    <property type="match status" value="1"/>
</dbReference>
<dbReference type="GO" id="GO:0003919">
    <property type="term" value="F:FMN adenylyltransferase activity"/>
    <property type="evidence" value="ECO:0007669"/>
    <property type="project" value="InterPro"/>
</dbReference>
<proteinExistence type="inferred from homology"/>
<evidence type="ECO:0000256" key="3">
    <source>
        <dbReference type="ARBA" id="ARBA00022630"/>
    </source>
</evidence>
<dbReference type="GO" id="GO:0006747">
    <property type="term" value="P:FAD biosynthetic process"/>
    <property type="evidence" value="ECO:0007669"/>
    <property type="project" value="UniProtKB-UniPathway"/>
</dbReference>
<evidence type="ECO:0000256" key="9">
    <source>
        <dbReference type="ARBA" id="ARBA00022840"/>
    </source>
</evidence>
<evidence type="ECO:0000256" key="8">
    <source>
        <dbReference type="ARBA" id="ARBA00022827"/>
    </source>
</evidence>
<protein>
    <recommendedName>
        <fullName evidence="10">Riboflavin kinase domain-containing protein</fullName>
    </recommendedName>
</protein>
<dbReference type="InterPro" id="IPR015864">
    <property type="entry name" value="FAD_synthase"/>
</dbReference>
<dbReference type="AlphaFoldDB" id="X1NNI3"/>
<comment type="pathway">
    <text evidence="1">Cofactor biosynthesis; FAD biosynthesis; FAD from FMN: step 1/1.</text>
</comment>
<keyword evidence="5" id="KW-0808">Transferase</keyword>
<keyword evidence="4" id="KW-0288">FMN</keyword>
<reference evidence="11" key="1">
    <citation type="journal article" date="2014" name="Front. Microbiol.">
        <title>High frequency of phylogenetically diverse reductive dehalogenase-homologous genes in deep subseafloor sedimentary metagenomes.</title>
        <authorList>
            <person name="Kawai M."/>
            <person name="Futagami T."/>
            <person name="Toyoda A."/>
            <person name="Takaki Y."/>
            <person name="Nishi S."/>
            <person name="Hori S."/>
            <person name="Arai W."/>
            <person name="Tsubouchi T."/>
            <person name="Morono Y."/>
            <person name="Uchiyama I."/>
            <person name="Ito T."/>
            <person name="Fujiyama A."/>
            <person name="Inagaki F."/>
            <person name="Takami H."/>
        </authorList>
    </citation>
    <scope>NUCLEOTIDE SEQUENCE</scope>
    <source>
        <strain evidence="11">Expedition CK06-06</strain>
    </source>
</reference>
<feature type="domain" description="Riboflavin kinase" evidence="10">
    <location>
        <begin position="88"/>
        <end position="222"/>
    </location>
</feature>
<feature type="non-terminal residue" evidence="11">
    <location>
        <position position="1"/>
    </location>
</feature>
<evidence type="ECO:0000256" key="6">
    <source>
        <dbReference type="ARBA" id="ARBA00022695"/>
    </source>
</evidence>
<evidence type="ECO:0000259" key="10">
    <source>
        <dbReference type="SMART" id="SM00904"/>
    </source>
</evidence>
<keyword evidence="6" id="KW-0548">Nucleotidyltransferase</keyword>
<dbReference type="Gene3D" id="3.40.50.620">
    <property type="entry name" value="HUPs"/>
    <property type="match status" value="1"/>
</dbReference>
<keyword evidence="7" id="KW-0547">Nucleotide-binding</keyword>
<dbReference type="GO" id="GO:0009398">
    <property type="term" value="P:FMN biosynthetic process"/>
    <property type="evidence" value="ECO:0007669"/>
    <property type="project" value="TreeGrafter"/>
</dbReference>
<dbReference type="UniPathway" id="UPA00277">
    <property type="reaction ID" value="UER00407"/>
</dbReference>
<dbReference type="SUPFAM" id="SSF52374">
    <property type="entry name" value="Nucleotidylyl transferase"/>
    <property type="match status" value="1"/>
</dbReference>
<evidence type="ECO:0000256" key="7">
    <source>
        <dbReference type="ARBA" id="ARBA00022741"/>
    </source>
</evidence>